<evidence type="ECO:0000259" key="3">
    <source>
        <dbReference type="Pfam" id="PF13229"/>
    </source>
</evidence>
<feature type="transmembrane region" description="Helical" evidence="2">
    <location>
        <begin position="12"/>
        <end position="30"/>
    </location>
</feature>
<dbReference type="InterPro" id="IPR006626">
    <property type="entry name" value="PbH1"/>
</dbReference>
<reference evidence="4 5" key="1">
    <citation type="submission" date="2020-10" db="EMBL/GenBank/DDBJ databases">
        <title>Mucilaginibacter mali sp. nov., isolated from rhizosphere soil of apple orchard.</title>
        <authorList>
            <person name="Lee J.-S."/>
            <person name="Kim H.S."/>
            <person name="Kim J.-S."/>
        </authorList>
    </citation>
    <scope>NUCLEOTIDE SEQUENCE [LARGE SCALE GENOMIC DNA]</scope>
    <source>
        <strain evidence="4 5">KCTC 23157</strain>
    </source>
</reference>
<gene>
    <name evidence="4" type="ORF">IRJ18_10660</name>
</gene>
<proteinExistence type="predicted"/>
<dbReference type="Proteomes" id="UP000632774">
    <property type="component" value="Unassembled WGS sequence"/>
</dbReference>
<dbReference type="PROSITE" id="PS51257">
    <property type="entry name" value="PROKAR_LIPOPROTEIN"/>
    <property type="match status" value="1"/>
</dbReference>
<keyword evidence="5" id="KW-1185">Reference proteome</keyword>
<dbReference type="EMBL" id="JADFFM010000001">
    <property type="protein sequence ID" value="MBE9666822.1"/>
    <property type="molecule type" value="Genomic_DNA"/>
</dbReference>
<feature type="compositionally biased region" description="Polar residues" evidence="1">
    <location>
        <begin position="39"/>
        <end position="54"/>
    </location>
</feature>
<keyword evidence="2" id="KW-0812">Transmembrane</keyword>
<dbReference type="SUPFAM" id="SSF51126">
    <property type="entry name" value="Pectin lyase-like"/>
    <property type="match status" value="1"/>
</dbReference>
<dbReference type="SMART" id="SM00710">
    <property type="entry name" value="PbH1"/>
    <property type="match status" value="6"/>
</dbReference>
<feature type="compositionally biased region" description="Low complexity" evidence="1">
    <location>
        <begin position="57"/>
        <end position="75"/>
    </location>
</feature>
<name>A0ABR9XHF8_9SPHI</name>
<dbReference type="InterPro" id="IPR012334">
    <property type="entry name" value="Pectin_lyas_fold"/>
</dbReference>
<dbReference type="RefSeq" id="WP_194106162.1">
    <property type="nucleotide sequence ID" value="NZ_JADFFM010000001.1"/>
</dbReference>
<keyword evidence="2" id="KW-1133">Transmembrane helix</keyword>
<dbReference type="Gene3D" id="2.160.20.10">
    <property type="entry name" value="Single-stranded right-handed beta-helix, Pectin lyase-like"/>
    <property type="match status" value="1"/>
</dbReference>
<dbReference type="InterPro" id="IPR039448">
    <property type="entry name" value="Beta_helix"/>
</dbReference>
<comment type="caution">
    <text evidence="4">The sequence shown here is derived from an EMBL/GenBank/DDBJ whole genome shotgun (WGS) entry which is preliminary data.</text>
</comment>
<evidence type="ECO:0000256" key="1">
    <source>
        <dbReference type="SAM" id="MobiDB-lite"/>
    </source>
</evidence>
<feature type="domain" description="Right handed beta helix" evidence="3">
    <location>
        <begin position="70"/>
        <end position="170"/>
    </location>
</feature>
<organism evidence="4 5">
    <name type="scientific">Mucilaginibacter boryungensis</name>
    <dbReference type="NCBI Taxonomy" id="768480"/>
    <lineage>
        <taxon>Bacteria</taxon>
        <taxon>Pseudomonadati</taxon>
        <taxon>Bacteroidota</taxon>
        <taxon>Sphingobacteriia</taxon>
        <taxon>Sphingobacteriales</taxon>
        <taxon>Sphingobacteriaceae</taxon>
        <taxon>Mucilaginibacter</taxon>
    </lineage>
</organism>
<evidence type="ECO:0000313" key="4">
    <source>
        <dbReference type="EMBL" id="MBE9666822.1"/>
    </source>
</evidence>
<sequence length="367" mass="38351">MKLKNFLGAEKLGMVCSLFFIVTFALLISSCKKDSVTPETQTTAEENAISKSPKNTPPATTTTTTTTESATTTTTPVTYKESSPITYTGVSNITISGVSITAGAVPAITLNNCTNVHITLSRFVNGTTVDAVGVYLYKCSNITIDYCYFNQVASGVYASTSTGVYVANNQMLNMMGPMPRGQFVQLNACYGAGNKIMNNKCENIMGQSVPEDAINLFQSNGTADSPITVAYNWIRGGGPSKSGGGIALGDGGGSYQTASDNILVNPGQYGIAIAAGAVMSILNNKIYAAQASFTNVGTFAWNQYASTSGCSIVSISGNEVNFTAAGGYQNSNWDGGNCGTINGWQNNTWASSNLTAAILPATIITMK</sequence>
<dbReference type="Pfam" id="PF13229">
    <property type="entry name" value="Beta_helix"/>
    <property type="match status" value="1"/>
</dbReference>
<evidence type="ECO:0000313" key="5">
    <source>
        <dbReference type="Proteomes" id="UP000632774"/>
    </source>
</evidence>
<keyword evidence="2" id="KW-0472">Membrane</keyword>
<protein>
    <submittedName>
        <fullName evidence="4">Right-handed parallel beta-helix repeat-containing protein</fullName>
    </submittedName>
</protein>
<evidence type="ECO:0000256" key="2">
    <source>
        <dbReference type="SAM" id="Phobius"/>
    </source>
</evidence>
<feature type="region of interest" description="Disordered" evidence="1">
    <location>
        <begin position="39"/>
        <end position="75"/>
    </location>
</feature>
<dbReference type="InterPro" id="IPR011050">
    <property type="entry name" value="Pectin_lyase_fold/virulence"/>
</dbReference>
<accession>A0ABR9XHF8</accession>